<dbReference type="AlphaFoldDB" id="A0A9N9JV40"/>
<sequence>NHCKNVSRTLVERVTNANNYVKELELCKDENSEFLAKSGTFQKFNELRNIVAQIVSFVERISRIEGLATFKSTNEIKQQIKQQFCELVEKFDKYSEELKFASKNSNDNFALEHDLAEIDKISQTIPLIVQLTEEFNKQLLNDKIKIIRPLSKTQSLDSLKVETFELIGYKMSSDEIRGQHIRKWSKISDPNKVIAVKEVNIGEHPDISSIEQIKKQIEILKMLQ</sequence>
<dbReference type="Gene3D" id="1.20.930.20">
    <property type="entry name" value="Adaptor protein Cbl, N-terminal domain"/>
    <property type="match status" value="1"/>
</dbReference>
<name>A0A9N9JV40_9GLOM</name>
<dbReference type="EMBL" id="CAJVPZ010067909">
    <property type="protein sequence ID" value="CAG8797561.1"/>
    <property type="molecule type" value="Genomic_DNA"/>
</dbReference>
<evidence type="ECO:0000313" key="2">
    <source>
        <dbReference type="Proteomes" id="UP000789396"/>
    </source>
</evidence>
<dbReference type="GO" id="GO:0007166">
    <property type="term" value="P:cell surface receptor signaling pathway"/>
    <property type="evidence" value="ECO:0007669"/>
    <property type="project" value="InterPro"/>
</dbReference>
<feature type="non-terminal residue" evidence="1">
    <location>
        <position position="1"/>
    </location>
</feature>
<comment type="caution">
    <text evidence="1">The sequence shown here is derived from an EMBL/GenBank/DDBJ whole genome shotgun (WGS) entry which is preliminary data.</text>
</comment>
<dbReference type="Proteomes" id="UP000789396">
    <property type="component" value="Unassembled WGS sequence"/>
</dbReference>
<evidence type="ECO:0000313" key="1">
    <source>
        <dbReference type="EMBL" id="CAG8797561.1"/>
    </source>
</evidence>
<reference evidence="1" key="1">
    <citation type="submission" date="2021-06" db="EMBL/GenBank/DDBJ databases">
        <authorList>
            <person name="Kallberg Y."/>
            <person name="Tangrot J."/>
            <person name="Rosling A."/>
        </authorList>
    </citation>
    <scope>NUCLEOTIDE SEQUENCE</scope>
    <source>
        <strain evidence="1">IN212</strain>
    </source>
</reference>
<gene>
    <name evidence="1" type="ORF">RFULGI_LOCUS17389</name>
</gene>
<organism evidence="1 2">
    <name type="scientific">Racocetra fulgida</name>
    <dbReference type="NCBI Taxonomy" id="60492"/>
    <lineage>
        <taxon>Eukaryota</taxon>
        <taxon>Fungi</taxon>
        <taxon>Fungi incertae sedis</taxon>
        <taxon>Mucoromycota</taxon>
        <taxon>Glomeromycotina</taxon>
        <taxon>Glomeromycetes</taxon>
        <taxon>Diversisporales</taxon>
        <taxon>Gigasporaceae</taxon>
        <taxon>Racocetra</taxon>
    </lineage>
</organism>
<accession>A0A9N9JV40</accession>
<protein>
    <submittedName>
        <fullName evidence="1">2407_t:CDS:1</fullName>
    </submittedName>
</protein>
<dbReference type="InterPro" id="IPR036537">
    <property type="entry name" value="Adaptor_Cbl_N_dom_sf"/>
</dbReference>
<keyword evidence="2" id="KW-1185">Reference proteome</keyword>
<dbReference type="OrthoDB" id="2441789at2759"/>
<feature type="non-terminal residue" evidence="1">
    <location>
        <position position="224"/>
    </location>
</feature>
<proteinExistence type="predicted"/>